<dbReference type="InterPro" id="IPR014756">
    <property type="entry name" value="Ig_E-set"/>
</dbReference>
<evidence type="ECO:0000256" key="2">
    <source>
        <dbReference type="ARBA" id="ARBA00022801"/>
    </source>
</evidence>
<dbReference type="SMART" id="SM00642">
    <property type="entry name" value="Aamy"/>
    <property type="match status" value="1"/>
</dbReference>
<dbReference type="InterPro" id="IPR017853">
    <property type="entry name" value="GH"/>
</dbReference>
<evidence type="ECO:0000313" key="7">
    <source>
        <dbReference type="Proteomes" id="UP000318590"/>
    </source>
</evidence>
<evidence type="ECO:0000259" key="5">
    <source>
        <dbReference type="SMART" id="SM00642"/>
    </source>
</evidence>
<dbReference type="Gene3D" id="2.60.40.1180">
    <property type="entry name" value="Golgi alpha-mannosidase II"/>
    <property type="match status" value="1"/>
</dbReference>
<proteinExistence type="inferred from homology"/>
<keyword evidence="2" id="KW-0378">Hydrolase</keyword>
<dbReference type="InterPro" id="IPR011837">
    <property type="entry name" value="Glycogen_debranch_GlgX"/>
</dbReference>
<protein>
    <submittedName>
        <fullName evidence="6">Glycogen debranching protein GlgX</fullName>
    </submittedName>
</protein>
<dbReference type="EMBL" id="VFSV01000011">
    <property type="protein sequence ID" value="TRD21559.1"/>
    <property type="molecule type" value="Genomic_DNA"/>
</dbReference>
<evidence type="ECO:0000256" key="4">
    <source>
        <dbReference type="SAM" id="MobiDB-lite"/>
    </source>
</evidence>
<dbReference type="OrthoDB" id="3236218at2"/>
<dbReference type="InterPro" id="IPR013780">
    <property type="entry name" value="Glyco_hydro_b"/>
</dbReference>
<keyword evidence="7" id="KW-1185">Reference proteome</keyword>
<comment type="caution">
    <text evidence="6">The sequence shown here is derived from an EMBL/GenBank/DDBJ whole genome shotgun (WGS) entry which is preliminary data.</text>
</comment>
<dbReference type="SUPFAM" id="SSF51011">
    <property type="entry name" value="Glycosyl hydrolase domain"/>
    <property type="match status" value="1"/>
</dbReference>
<dbReference type="Gene3D" id="2.60.40.10">
    <property type="entry name" value="Immunoglobulins"/>
    <property type="match status" value="1"/>
</dbReference>
<evidence type="ECO:0000256" key="1">
    <source>
        <dbReference type="ARBA" id="ARBA00008061"/>
    </source>
</evidence>
<evidence type="ECO:0000313" key="6">
    <source>
        <dbReference type="EMBL" id="TRD21559.1"/>
    </source>
</evidence>
<dbReference type="CDD" id="cd02856">
    <property type="entry name" value="E_set_GDE_Isoamylase_N"/>
    <property type="match status" value="1"/>
</dbReference>
<dbReference type="CDD" id="cd11326">
    <property type="entry name" value="AmyAc_Glg_debranch"/>
    <property type="match status" value="1"/>
</dbReference>
<dbReference type="InterPro" id="IPR004193">
    <property type="entry name" value="Glyco_hydro_13_N"/>
</dbReference>
<dbReference type="Pfam" id="PF00128">
    <property type="entry name" value="Alpha-amylase"/>
    <property type="match status" value="1"/>
</dbReference>
<organism evidence="6 7">
    <name type="scientific">Palleronia caenipelagi</name>
    <dbReference type="NCBI Taxonomy" id="2489174"/>
    <lineage>
        <taxon>Bacteria</taxon>
        <taxon>Pseudomonadati</taxon>
        <taxon>Pseudomonadota</taxon>
        <taxon>Alphaproteobacteria</taxon>
        <taxon>Rhodobacterales</taxon>
        <taxon>Roseobacteraceae</taxon>
        <taxon>Palleronia</taxon>
    </lineage>
</organism>
<dbReference type="GO" id="GO:0004135">
    <property type="term" value="F:amylo-alpha-1,6-glucosidase activity"/>
    <property type="evidence" value="ECO:0007669"/>
    <property type="project" value="InterPro"/>
</dbReference>
<name>A0A547Q5B4_9RHOB</name>
<dbReference type="Pfam" id="PF02922">
    <property type="entry name" value="CBM_48"/>
    <property type="match status" value="1"/>
</dbReference>
<dbReference type="SUPFAM" id="SSF51445">
    <property type="entry name" value="(Trans)glycosidases"/>
    <property type="match status" value="1"/>
</dbReference>
<dbReference type="InterPro" id="IPR006047">
    <property type="entry name" value="GH13_cat_dom"/>
</dbReference>
<reference evidence="6 7" key="1">
    <citation type="submission" date="2019-06" db="EMBL/GenBank/DDBJ databases">
        <title>Paenimaribius caenipelagi gen. nov., sp. nov., isolated from a tidal flat.</title>
        <authorList>
            <person name="Yoon J.-H."/>
        </authorList>
    </citation>
    <scope>NUCLEOTIDE SEQUENCE [LARGE SCALE GENOMIC DNA]</scope>
    <source>
        <strain evidence="6 7">JBTF-M29</strain>
    </source>
</reference>
<sequence>MGCFGGAICPALCRYRGARVIDHSPISAGRAQPLGATFDGDGVNFAVFSQNATRMELCLFDSETGREKRIDLPERTGDVWHGYLSGITPGCLYGYRAHGPYAPHEGHRFNPHKLLMDPYAKRLTAHPVWNDALMGYRVGDPNADLSFDTRDSAPYMPRSVVVDPSFSWGRDTHPDIPLERSVIYEAHVKGLTRLRPDVPKPGSFLAMSADPMLDYLTDLGITAVELLPAQAFLTDHFLHEKNKTNYWGYQTLGFFAPEPRYLGTGQIAEFQQMVARFHSAGIEVILDVVYNHTCEGNELGPTLSFRGLDNASYYRLANDRRLYINDTGCGNTVNVDHPMVLRMIMDSLRYWVEVMHVDGFRFDLCSTLGRVGNGGFDQGAAFFDAIRQDPVMSRVKLIAEPWDVGPGGYQLGAFPPPFVEWNDKYRDRVRRYWRGDEGCVPGLADRLTGSARQFDHSGRLATSSVNFLSSHDGFTLEDVVSYVAKHNHANGEENRDGHNENYSDNLGVEGPTDKAAINAARTRRKRNMLATLMLSQGTPMLLAGDELGNSQGGNNNAYAQDNETSWIDWEDADLELRDFVKGLIAFRAAHPLLRQKRFLHARERTHDGLEDLFWWRADGAKMEQEDWSNRNLKALGMELRMASGTPAYAETEDALLVLFNAGGDLDWVLPRCAEGQVWVRHIDTARPGAGSEAMQGEIALRAESVMVFALEAEACETPGRA</sequence>
<accession>A0A547Q5B4</accession>
<feature type="domain" description="Glycosyl hydrolase family 13 catalytic" evidence="5">
    <location>
        <begin position="159"/>
        <end position="587"/>
    </location>
</feature>
<dbReference type="InterPro" id="IPR013783">
    <property type="entry name" value="Ig-like_fold"/>
</dbReference>
<feature type="region of interest" description="Disordered" evidence="4">
    <location>
        <begin position="488"/>
        <end position="510"/>
    </location>
</feature>
<dbReference type="InterPro" id="IPR044505">
    <property type="entry name" value="GlgX_Isoamylase_N_E_set"/>
</dbReference>
<gene>
    <name evidence="6" type="primary">glgX</name>
    <name evidence="6" type="ORF">FEV53_08740</name>
</gene>
<dbReference type="Gene3D" id="3.20.20.80">
    <property type="entry name" value="Glycosidases"/>
    <property type="match status" value="1"/>
</dbReference>
<dbReference type="PANTHER" id="PTHR43002">
    <property type="entry name" value="GLYCOGEN DEBRANCHING ENZYME"/>
    <property type="match status" value="1"/>
</dbReference>
<dbReference type="NCBIfam" id="TIGR02100">
    <property type="entry name" value="glgX_debranch"/>
    <property type="match status" value="1"/>
</dbReference>
<keyword evidence="3" id="KW-0326">Glycosidase</keyword>
<dbReference type="GO" id="GO:0005980">
    <property type="term" value="P:glycogen catabolic process"/>
    <property type="evidence" value="ECO:0007669"/>
    <property type="project" value="InterPro"/>
</dbReference>
<evidence type="ECO:0000256" key="3">
    <source>
        <dbReference type="ARBA" id="ARBA00023295"/>
    </source>
</evidence>
<feature type="compositionally biased region" description="Basic and acidic residues" evidence="4">
    <location>
        <begin position="489"/>
        <end position="501"/>
    </location>
</feature>
<dbReference type="SUPFAM" id="SSF81296">
    <property type="entry name" value="E set domains"/>
    <property type="match status" value="1"/>
</dbReference>
<dbReference type="AlphaFoldDB" id="A0A547Q5B4"/>
<dbReference type="Proteomes" id="UP000318590">
    <property type="component" value="Unassembled WGS sequence"/>
</dbReference>
<comment type="similarity">
    <text evidence="1">Belongs to the glycosyl hydrolase 13 family.</text>
</comment>